<proteinExistence type="predicted"/>
<accession>A0ACB9T6C6</accession>
<evidence type="ECO:0000313" key="2">
    <source>
        <dbReference type="Proteomes" id="UP001056778"/>
    </source>
</evidence>
<organism evidence="1 2">
    <name type="scientific">Holotrichia oblita</name>
    <name type="common">Chafer beetle</name>
    <dbReference type="NCBI Taxonomy" id="644536"/>
    <lineage>
        <taxon>Eukaryota</taxon>
        <taxon>Metazoa</taxon>
        <taxon>Ecdysozoa</taxon>
        <taxon>Arthropoda</taxon>
        <taxon>Hexapoda</taxon>
        <taxon>Insecta</taxon>
        <taxon>Pterygota</taxon>
        <taxon>Neoptera</taxon>
        <taxon>Endopterygota</taxon>
        <taxon>Coleoptera</taxon>
        <taxon>Polyphaga</taxon>
        <taxon>Scarabaeiformia</taxon>
        <taxon>Scarabaeidae</taxon>
        <taxon>Melolonthinae</taxon>
        <taxon>Holotrichia</taxon>
    </lineage>
</organism>
<keyword evidence="2" id="KW-1185">Reference proteome</keyword>
<sequence>MAILNFGSSNVIWSKYKDVLLVLNFQLVLMALFGVFARYEDKDANFKLQIYPNIDENGSRYGFSAVGFNFLLAAIIVQWAIICEGAFELPNNNYKIPINMLSLLRADVASATVLISMGALLGNVSYVQLIVMGFIEIIVFSANSYLGTKILKVVDAGDSIFVHAFGAYFGLAVSYVLGRKNKTGLEEEEAQQEENQLEGSSYTSDLFAMIGTVFLWMFWPSFNSAELEGDQQMRAIINTYLSLTSCCVASFIVSSALSPDKKFDMVHVQNSTLAGGVAIGTSANLMLQPLGALSIGLNAGILSVLGYNLLTPILNKKFHIHDTCGVHNLHGMPAIMAGLAGAVMAGLATENDYHTKLYQVFPARAATEVVPGPQHPLLTQGDGRTALEQAGYQILAVVLTLGTSIISGLITGNRVHGTLYFKGIEGGHRFIIRNISPIDKKNAYADDISWQIHESHPTASVKEPVEKEPEILYEDDITVENTHEMAIQAEIPPKVLPKVLP</sequence>
<dbReference type="Proteomes" id="UP001056778">
    <property type="component" value="Chromosome 4"/>
</dbReference>
<evidence type="ECO:0000313" key="1">
    <source>
        <dbReference type="EMBL" id="KAI4462361.1"/>
    </source>
</evidence>
<gene>
    <name evidence="1" type="ORF">MML48_4g00002716</name>
</gene>
<dbReference type="EMBL" id="CM043018">
    <property type="protein sequence ID" value="KAI4462361.1"/>
    <property type="molecule type" value="Genomic_DNA"/>
</dbReference>
<reference evidence="1" key="1">
    <citation type="submission" date="2022-04" db="EMBL/GenBank/DDBJ databases">
        <title>Chromosome-scale genome assembly of Holotrichia oblita Faldermann.</title>
        <authorList>
            <person name="Rongchong L."/>
        </authorList>
    </citation>
    <scope>NUCLEOTIDE SEQUENCE</scope>
    <source>
        <strain evidence="1">81SQS9</strain>
    </source>
</reference>
<name>A0ACB9T6C6_HOLOL</name>
<comment type="caution">
    <text evidence="1">The sequence shown here is derived from an EMBL/GenBank/DDBJ whole genome shotgun (WGS) entry which is preliminary data.</text>
</comment>
<protein>
    <submittedName>
        <fullName evidence="1">Ammonium transporter</fullName>
    </submittedName>
</protein>